<dbReference type="InterPro" id="IPR007050">
    <property type="entry name" value="HTH_bacterioopsin"/>
</dbReference>
<sequence>MPAGIRVTVAFETPSACPIADLSAAAGTVIKDVSTTAGPATAEGAFTEFLVAGDAVPDDYDHDPVFAYADRHLYRIPHDTDCPCGCLGEYGVPVSRYFASDGELELVFHAPDFDRLQTIVGEFRDRFPAVDIQRLVRAPTGGTARDTVFVDRAKLTDRQLEVLRTAYEMGYFERPRAANATDVAAEFDVTPSTVTEHLLAAQSKLLQDVLEAGS</sequence>
<evidence type="ECO:0000256" key="1">
    <source>
        <dbReference type="ARBA" id="ARBA00023015"/>
    </source>
</evidence>
<protein>
    <submittedName>
        <fullName evidence="5">HTH DNA binding domain</fullName>
    </submittedName>
</protein>
<dbReference type="InterPro" id="IPR036388">
    <property type="entry name" value="WH-like_DNA-bd_sf"/>
</dbReference>
<reference evidence="5 6" key="1">
    <citation type="submission" date="2016-10" db="EMBL/GenBank/DDBJ databases">
        <authorList>
            <person name="de Groot N.N."/>
        </authorList>
    </citation>
    <scope>NUCLEOTIDE SEQUENCE [LARGE SCALE GENOMIC DNA]</scope>
    <source>
        <strain evidence="5 6">CGMCC 1.10457</strain>
    </source>
</reference>
<organism evidence="5 6">
    <name type="scientific">Halomicrobium zhouii</name>
    <dbReference type="NCBI Taxonomy" id="767519"/>
    <lineage>
        <taxon>Archaea</taxon>
        <taxon>Methanobacteriati</taxon>
        <taxon>Methanobacteriota</taxon>
        <taxon>Stenosarchaea group</taxon>
        <taxon>Halobacteria</taxon>
        <taxon>Halobacteriales</taxon>
        <taxon>Haloarculaceae</taxon>
        <taxon>Halomicrobium</taxon>
    </lineage>
</organism>
<gene>
    <name evidence="5" type="ORF">SAMN05216559_1681</name>
</gene>
<dbReference type="OrthoDB" id="168808at2157"/>
<evidence type="ECO:0000259" key="4">
    <source>
        <dbReference type="Pfam" id="PF24277"/>
    </source>
</evidence>
<name>A0A1I6L0G0_9EURY</name>
<keyword evidence="1" id="KW-0805">Transcription regulation</keyword>
<evidence type="ECO:0000259" key="3">
    <source>
        <dbReference type="Pfam" id="PF04967"/>
    </source>
</evidence>
<dbReference type="Pfam" id="PF24277">
    <property type="entry name" value="DmsR_N"/>
    <property type="match status" value="1"/>
</dbReference>
<dbReference type="PANTHER" id="PTHR34236">
    <property type="entry name" value="DIMETHYL SULFOXIDE REDUCTASE TRANSCRIPTIONAL ACTIVATOR"/>
    <property type="match status" value="1"/>
</dbReference>
<keyword evidence="6" id="KW-1185">Reference proteome</keyword>
<dbReference type="RefSeq" id="WP_089815838.1">
    <property type="nucleotide sequence ID" value="NZ_FOZK01000002.1"/>
</dbReference>
<dbReference type="InterPro" id="IPR056433">
    <property type="entry name" value="DmsR-like_N"/>
</dbReference>
<dbReference type="Pfam" id="PF04967">
    <property type="entry name" value="HTH_10"/>
    <property type="match status" value="1"/>
</dbReference>
<evidence type="ECO:0000256" key="2">
    <source>
        <dbReference type="ARBA" id="ARBA00023163"/>
    </source>
</evidence>
<dbReference type="PANTHER" id="PTHR34236:SF1">
    <property type="entry name" value="DIMETHYL SULFOXIDE REDUCTASE TRANSCRIPTIONAL ACTIVATOR"/>
    <property type="match status" value="1"/>
</dbReference>
<keyword evidence="2" id="KW-0804">Transcription</keyword>
<evidence type="ECO:0000313" key="6">
    <source>
        <dbReference type="Proteomes" id="UP000199062"/>
    </source>
</evidence>
<proteinExistence type="predicted"/>
<feature type="domain" description="HTH bat-type" evidence="3">
    <location>
        <begin position="155"/>
        <end position="206"/>
    </location>
</feature>
<evidence type="ECO:0000313" key="5">
    <source>
        <dbReference type="EMBL" id="SFR96680.1"/>
    </source>
</evidence>
<dbReference type="Proteomes" id="UP000199062">
    <property type="component" value="Unassembled WGS sequence"/>
</dbReference>
<dbReference type="STRING" id="767519.SAMN05216559_1681"/>
<accession>A0A1I6L0G0</accession>
<dbReference type="AlphaFoldDB" id="A0A1I6L0G0"/>
<dbReference type="EMBL" id="FOZK01000002">
    <property type="protein sequence ID" value="SFR96680.1"/>
    <property type="molecule type" value="Genomic_DNA"/>
</dbReference>
<feature type="domain" description="DmsR-like N-terminal" evidence="4">
    <location>
        <begin position="1"/>
        <end position="137"/>
    </location>
</feature>
<dbReference type="Gene3D" id="1.10.10.10">
    <property type="entry name" value="Winged helix-like DNA-binding domain superfamily/Winged helix DNA-binding domain"/>
    <property type="match status" value="1"/>
</dbReference>